<feature type="region of interest" description="Disordered" evidence="1">
    <location>
        <begin position="722"/>
        <end position="746"/>
    </location>
</feature>
<dbReference type="SUPFAM" id="SSF64268">
    <property type="entry name" value="PX domain"/>
    <property type="match status" value="1"/>
</dbReference>
<dbReference type="PROSITE" id="PS50195">
    <property type="entry name" value="PX"/>
    <property type="match status" value="1"/>
</dbReference>
<feature type="region of interest" description="Disordered" evidence="1">
    <location>
        <begin position="675"/>
        <end position="704"/>
    </location>
</feature>
<dbReference type="InterPro" id="IPR001683">
    <property type="entry name" value="PX_dom"/>
</dbReference>
<evidence type="ECO:0000313" key="3">
    <source>
        <dbReference type="EMBL" id="KAL2914848.1"/>
    </source>
</evidence>
<accession>A0ABR4N5T3</accession>
<feature type="compositionally biased region" description="Basic residues" evidence="1">
    <location>
        <begin position="8"/>
        <end position="22"/>
    </location>
</feature>
<feature type="region of interest" description="Disordered" evidence="1">
    <location>
        <begin position="1"/>
        <end position="63"/>
    </location>
</feature>
<feature type="region of interest" description="Disordered" evidence="1">
    <location>
        <begin position="512"/>
        <end position="536"/>
    </location>
</feature>
<feature type="compositionally biased region" description="Low complexity" evidence="1">
    <location>
        <begin position="122"/>
        <end position="136"/>
    </location>
</feature>
<gene>
    <name evidence="3" type="ORF">HK105_205590</name>
</gene>
<feature type="region of interest" description="Disordered" evidence="1">
    <location>
        <begin position="574"/>
        <end position="599"/>
    </location>
</feature>
<name>A0ABR4N5T3_9FUNG</name>
<evidence type="ECO:0000313" key="4">
    <source>
        <dbReference type="Proteomes" id="UP001527925"/>
    </source>
</evidence>
<dbReference type="EMBL" id="JADGIZ020000029">
    <property type="protein sequence ID" value="KAL2914848.1"/>
    <property type="molecule type" value="Genomic_DNA"/>
</dbReference>
<dbReference type="Pfam" id="PF00787">
    <property type="entry name" value="PX"/>
    <property type="match status" value="1"/>
</dbReference>
<dbReference type="InterPro" id="IPR036871">
    <property type="entry name" value="PX_dom_sf"/>
</dbReference>
<feature type="region of interest" description="Disordered" evidence="1">
    <location>
        <begin position="91"/>
        <end position="159"/>
    </location>
</feature>
<organism evidence="3 4">
    <name type="scientific">Polyrhizophydium stewartii</name>
    <dbReference type="NCBI Taxonomy" id="2732419"/>
    <lineage>
        <taxon>Eukaryota</taxon>
        <taxon>Fungi</taxon>
        <taxon>Fungi incertae sedis</taxon>
        <taxon>Chytridiomycota</taxon>
        <taxon>Chytridiomycota incertae sedis</taxon>
        <taxon>Chytridiomycetes</taxon>
        <taxon>Rhizophydiales</taxon>
        <taxon>Rhizophydiales incertae sedis</taxon>
        <taxon>Polyrhizophydium</taxon>
    </lineage>
</organism>
<feature type="compositionally biased region" description="Pro residues" evidence="1">
    <location>
        <begin position="52"/>
        <end position="63"/>
    </location>
</feature>
<reference evidence="3 4" key="1">
    <citation type="submission" date="2023-09" db="EMBL/GenBank/DDBJ databases">
        <title>Pangenome analysis of Batrachochytrium dendrobatidis and related Chytrids.</title>
        <authorList>
            <person name="Yacoub M.N."/>
            <person name="Stajich J.E."/>
            <person name="James T.Y."/>
        </authorList>
    </citation>
    <scope>NUCLEOTIDE SEQUENCE [LARGE SCALE GENOMIC DNA]</scope>
    <source>
        <strain evidence="3 4">JEL0888</strain>
    </source>
</reference>
<protein>
    <recommendedName>
        <fullName evidence="2">PX domain-containing protein</fullName>
    </recommendedName>
</protein>
<feature type="compositionally biased region" description="Polar residues" evidence="1">
    <location>
        <begin position="723"/>
        <end position="733"/>
    </location>
</feature>
<keyword evidence="4" id="KW-1185">Reference proteome</keyword>
<dbReference type="Gene3D" id="3.30.1520.10">
    <property type="entry name" value="Phox-like domain"/>
    <property type="match status" value="1"/>
</dbReference>
<evidence type="ECO:0000256" key="1">
    <source>
        <dbReference type="SAM" id="MobiDB-lite"/>
    </source>
</evidence>
<feature type="domain" description="PX" evidence="2">
    <location>
        <begin position="812"/>
        <end position="937"/>
    </location>
</feature>
<sequence length="939" mass="98187">MATVATAIRHHHQPHHHPRLPAHHAALPAPHPPAHPHARPSPSAAPDHNRPTPSPAAKPALFPNPPADATIALSPPAAAAVAVAVAVSPNASSTSASGPASASSSMSAPLHHSPLPAHRPLSRASSAASSSGASSSVLRTAASPASHPTTPFLSDDESADRLAPLASDPIAGPMQSLFAARLLDPDADDSNASLASLLSTRGVLGAADDQPARDHRSFGHDTRDDLYARDEHGGPHGPDGSTFGAGDLGLDAPHVARVTALPSPVPAPAHIRGRSAPQPAAAASVSNGFFAIDPESRSFYIDNLWESHRHVFASHARQSHHLAGTFDAPPPPGAVGAAAGAVTGAGLAAGPADPAAFESQLAAFPSLPTRRPSTSSALSVDAALDFAPRRSGEPQRPSFRQASFEGPLRYDTFRHPAARPNAEAPDHDGQHSKGIFGMIMSLLSRTAGASSLPASALHSPAPSPSPARSSRVAAVMASVPASSGSVGSTSAAVAQIPGRPPAAVSTYAAGPASALSRSPGRPPIFPPPSKTGPSTRYTVARANSVSGAIPPLPLAQRPPPLTITTAIQPVSVPRSPAAYTSDSAAESFDSQATPRPMSAKPLGHHYQQAFPRTHRRQISDPTASTHFIPEPSFPFRHDTNFTKDDLAEDAAATAAPQASNGSSVTDFAWRASSARGHRPAQLSSSYGTSHMEAGGYSPPRSAHSDVGFLSHTALHLPPHARRANTTVGSSGHQHATPLQHDGTGLSSFPNYDSVSARAPASDFIFGGARHDQALSLGAGAVPSAFDVDLAFTVPEEKNIPLQYYRNGIFVFVGTPLVPSTLNSIERLLSKFTVYPVSVRLLKPNVKGLGNPRPIVYTLYKRYRDFRALYSQLAREYQSAQERLPEFPSKVFLDRYNPQVVAFRLVMFNQLLSRVVLDDEYAKSEALQRFLRHPSTAIAV</sequence>
<feature type="region of interest" description="Disordered" evidence="1">
    <location>
        <begin position="386"/>
        <end position="409"/>
    </location>
</feature>
<dbReference type="SMART" id="SM00312">
    <property type="entry name" value="PX"/>
    <property type="match status" value="1"/>
</dbReference>
<feature type="compositionally biased region" description="Low complexity" evidence="1">
    <location>
        <begin position="91"/>
        <end position="109"/>
    </location>
</feature>
<dbReference type="Proteomes" id="UP001527925">
    <property type="component" value="Unassembled WGS sequence"/>
</dbReference>
<feature type="compositionally biased region" description="Polar residues" evidence="1">
    <location>
        <begin position="578"/>
        <end position="593"/>
    </location>
</feature>
<proteinExistence type="predicted"/>
<evidence type="ECO:0000259" key="2">
    <source>
        <dbReference type="PROSITE" id="PS50195"/>
    </source>
</evidence>
<feature type="compositionally biased region" description="Pro residues" evidence="1">
    <location>
        <begin position="520"/>
        <end position="530"/>
    </location>
</feature>
<dbReference type="CDD" id="cd06093">
    <property type="entry name" value="PX_domain"/>
    <property type="match status" value="1"/>
</dbReference>
<comment type="caution">
    <text evidence="3">The sequence shown here is derived from an EMBL/GenBank/DDBJ whole genome shotgun (WGS) entry which is preliminary data.</text>
</comment>